<dbReference type="SUPFAM" id="SSF52821">
    <property type="entry name" value="Rhodanese/Cell cycle control phosphatase"/>
    <property type="match status" value="1"/>
</dbReference>
<keyword evidence="2" id="KW-0238">DNA-binding</keyword>
<dbReference type="InterPro" id="IPR011991">
    <property type="entry name" value="ArsR-like_HTH"/>
</dbReference>
<reference evidence="6" key="2">
    <citation type="submission" date="2021-04" db="EMBL/GenBank/DDBJ databases">
        <authorList>
            <person name="Gilroy R."/>
        </authorList>
    </citation>
    <scope>NUCLEOTIDE SEQUENCE</scope>
    <source>
        <strain evidence="6">F6-686</strain>
    </source>
</reference>
<feature type="domain" description="HTH arsR-type" evidence="5">
    <location>
        <begin position="7"/>
        <end position="101"/>
    </location>
</feature>
<dbReference type="PROSITE" id="PS50206">
    <property type="entry name" value="RHODANESE_3"/>
    <property type="match status" value="1"/>
</dbReference>
<dbReference type="AlphaFoldDB" id="A0A9E2KQP9"/>
<dbReference type="Gene3D" id="1.10.10.10">
    <property type="entry name" value="Winged helix-like DNA-binding domain superfamily/Winged helix DNA-binding domain"/>
    <property type="match status" value="1"/>
</dbReference>
<organism evidence="6 7">
    <name type="scientific">Candidatus Lactobacillus pullistercoris</name>
    <dbReference type="NCBI Taxonomy" id="2838636"/>
    <lineage>
        <taxon>Bacteria</taxon>
        <taxon>Bacillati</taxon>
        <taxon>Bacillota</taxon>
        <taxon>Bacilli</taxon>
        <taxon>Lactobacillales</taxon>
        <taxon>Lactobacillaceae</taxon>
        <taxon>Lactobacillus</taxon>
    </lineage>
</organism>
<dbReference type="PANTHER" id="PTHR43132:SF8">
    <property type="entry name" value="HTH-TYPE TRANSCRIPTIONAL REGULATOR KMTR"/>
    <property type="match status" value="1"/>
</dbReference>
<dbReference type="PANTHER" id="PTHR43132">
    <property type="entry name" value="ARSENICAL RESISTANCE OPERON REPRESSOR ARSR-RELATED"/>
    <property type="match status" value="1"/>
</dbReference>
<evidence type="ECO:0000313" key="6">
    <source>
        <dbReference type="EMBL" id="MBU3828354.1"/>
    </source>
</evidence>
<dbReference type="SMART" id="SM00450">
    <property type="entry name" value="RHOD"/>
    <property type="match status" value="1"/>
</dbReference>
<gene>
    <name evidence="6" type="ORF">H9806_04345</name>
</gene>
<dbReference type="CDD" id="cd00158">
    <property type="entry name" value="RHOD"/>
    <property type="match status" value="1"/>
</dbReference>
<dbReference type="InterPro" id="IPR001307">
    <property type="entry name" value="Thiosulphate_STrfase_CS"/>
</dbReference>
<feature type="domain" description="Rhodanese" evidence="4">
    <location>
        <begin position="131"/>
        <end position="216"/>
    </location>
</feature>
<dbReference type="Proteomes" id="UP000823844">
    <property type="component" value="Unassembled WGS sequence"/>
</dbReference>
<name>A0A9E2KQP9_9LACO</name>
<keyword evidence="1" id="KW-0805">Transcription regulation</keyword>
<dbReference type="InterPro" id="IPR036873">
    <property type="entry name" value="Rhodanese-like_dom_sf"/>
</dbReference>
<keyword evidence="3" id="KW-0804">Transcription</keyword>
<dbReference type="PROSITE" id="PS00380">
    <property type="entry name" value="RHODANESE_1"/>
    <property type="match status" value="1"/>
</dbReference>
<dbReference type="Gene3D" id="3.40.250.10">
    <property type="entry name" value="Rhodanese-like domain"/>
    <property type="match status" value="1"/>
</dbReference>
<dbReference type="GO" id="GO:0003700">
    <property type="term" value="F:DNA-binding transcription factor activity"/>
    <property type="evidence" value="ECO:0007669"/>
    <property type="project" value="InterPro"/>
</dbReference>
<dbReference type="CDD" id="cd00090">
    <property type="entry name" value="HTH_ARSR"/>
    <property type="match status" value="1"/>
</dbReference>
<sequence length="218" mass="24869">MCSVEDYRDAAFEQVIKVGKAFGNVSRIKLLDNLIEGKKSVEELAKAVGLSVGTASKNLQILKKVNLVKEEKDKNFVYYELASAKVAKLITLLIDISEDAIPELKELEKHLKKENSNLLRLSIPELKEKLEKTNPYVLDLRPKSEFEEGHLPGAHNIPFNEIDLNLNKFPYDRKIVVYCRGRLCAYSDVIGNKLKLAGYDVETFNNTVWEWNNELRSN</sequence>
<comment type="caution">
    <text evidence="6">The sequence shown here is derived from an EMBL/GenBank/DDBJ whole genome shotgun (WGS) entry which is preliminary data.</text>
</comment>
<proteinExistence type="predicted"/>
<evidence type="ECO:0000259" key="4">
    <source>
        <dbReference type="PROSITE" id="PS50206"/>
    </source>
</evidence>
<dbReference type="GO" id="GO:0003677">
    <property type="term" value="F:DNA binding"/>
    <property type="evidence" value="ECO:0007669"/>
    <property type="project" value="UniProtKB-KW"/>
</dbReference>
<evidence type="ECO:0000256" key="2">
    <source>
        <dbReference type="ARBA" id="ARBA00023125"/>
    </source>
</evidence>
<evidence type="ECO:0000256" key="3">
    <source>
        <dbReference type="ARBA" id="ARBA00023163"/>
    </source>
</evidence>
<dbReference type="InterPro" id="IPR001845">
    <property type="entry name" value="HTH_ArsR_DNA-bd_dom"/>
</dbReference>
<dbReference type="NCBIfam" id="NF033788">
    <property type="entry name" value="HTH_metalloreg"/>
    <property type="match status" value="1"/>
</dbReference>
<dbReference type="InterPro" id="IPR036390">
    <property type="entry name" value="WH_DNA-bd_sf"/>
</dbReference>
<evidence type="ECO:0000256" key="1">
    <source>
        <dbReference type="ARBA" id="ARBA00023015"/>
    </source>
</evidence>
<evidence type="ECO:0000259" key="5">
    <source>
        <dbReference type="PROSITE" id="PS50987"/>
    </source>
</evidence>
<protein>
    <submittedName>
        <fullName evidence="6">Metalloregulator ArsR/SmtB family transcription factor</fullName>
    </submittedName>
</protein>
<dbReference type="SMART" id="SM00418">
    <property type="entry name" value="HTH_ARSR"/>
    <property type="match status" value="1"/>
</dbReference>
<reference evidence="6" key="1">
    <citation type="journal article" date="2021" name="PeerJ">
        <title>Extensive microbial diversity within the chicken gut microbiome revealed by metagenomics and culture.</title>
        <authorList>
            <person name="Gilroy R."/>
            <person name="Ravi A."/>
            <person name="Getino M."/>
            <person name="Pursley I."/>
            <person name="Horton D.L."/>
            <person name="Alikhan N.F."/>
            <person name="Baker D."/>
            <person name="Gharbi K."/>
            <person name="Hall N."/>
            <person name="Watson M."/>
            <person name="Adriaenssens E.M."/>
            <person name="Foster-Nyarko E."/>
            <person name="Jarju S."/>
            <person name="Secka A."/>
            <person name="Antonio M."/>
            <person name="Oren A."/>
            <person name="Chaudhuri R.R."/>
            <person name="La Ragione R."/>
            <person name="Hildebrand F."/>
            <person name="Pallen M.J."/>
        </authorList>
    </citation>
    <scope>NUCLEOTIDE SEQUENCE</scope>
    <source>
        <strain evidence="6">F6-686</strain>
    </source>
</reference>
<evidence type="ECO:0000313" key="7">
    <source>
        <dbReference type="Proteomes" id="UP000823844"/>
    </source>
</evidence>
<dbReference type="SUPFAM" id="SSF46785">
    <property type="entry name" value="Winged helix' DNA-binding domain"/>
    <property type="match status" value="1"/>
</dbReference>
<dbReference type="InterPro" id="IPR001763">
    <property type="entry name" value="Rhodanese-like_dom"/>
</dbReference>
<dbReference type="GO" id="GO:0004792">
    <property type="term" value="F:thiosulfate-cyanide sulfurtransferase activity"/>
    <property type="evidence" value="ECO:0007669"/>
    <property type="project" value="InterPro"/>
</dbReference>
<accession>A0A9E2KQP9</accession>
<dbReference type="EMBL" id="JAHLFT010000059">
    <property type="protein sequence ID" value="MBU3828354.1"/>
    <property type="molecule type" value="Genomic_DNA"/>
</dbReference>
<dbReference type="Pfam" id="PF00581">
    <property type="entry name" value="Rhodanese"/>
    <property type="match status" value="1"/>
</dbReference>
<dbReference type="InterPro" id="IPR051011">
    <property type="entry name" value="Metal_resp_trans_reg"/>
</dbReference>
<dbReference type="PROSITE" id="PS50987">
    <property type="entry name" value="HTH_ARSR_2"/>
    <property type="match status" value="1"/>
</dbReference>
<dbReference type="Pfam" id="PF01022">
    <property type="entry name" value="HTH_5"/>
    <property type="match status" value="1"/>
</dbReference>
<dbReference type="InterPro" id="IPR036388">
    <property type="entry name" value="WH-like_DNA-bd_sf"/>
</dbReference>